<comment type="caution">
    <text evidence="1">The sequence shown here is derived from an EMBL/GenBank/DDBJ whole genome shotgun (WGS) entry which is preliminary data.</text>
</comment>
<reference evidence="2" key="1">
    <citation type="journal article" date="2019" name="Int. J. Syst. Evol. Microbiol.">
        <title>The Global Catalogue of Microorganisms (GCM) 10K type strain sequencing project: providing services to taxonomists for standard genome sequencing and annotation.</title>
        <authorList>
            <consortium name="The Broad Institute Genomics Platform"/>
            <consortium name="The Broad Institute Genome Sequencing Center for Infectious Disease"/>
            <person name="Wu L."/>
            <person name="Ma J."/>
        </authorList>
    </citation>
    <scope>NUCLEOTIDE SEQUENCE [LARGE SCALE GENOMIC DNA]</scope>
    <source>
        <strain evidence="2">JCM 6305</strain>
    </source>
</reference>
<dbReference type="Proteomes" id="UP001501638">
    <property type="component" value="Unassembled WGS sequence"/>
</dbReference>
<dbReference type="InterPro" id="IPR027575">
    <property type="entry name" value="LD_lanti_pre"/>
</dbReference>
<protein>
    <recommendedName>
        <fullName evidence="3">FxLD family lantipeptide</fullName>
    </recommendedName>
</protein>
<dbReference type="RefSeq" id="WP_344328216.1">
    <property type="nucleotide sequence ID" value="NZ_BAAASZ010000042.1"/>
</dbReference>
<sequence length="51" mass="5115">MDSTLDQPTTETTFDLDVQVVTDVPADSADIPCGTGDGCATTCASSCTSAV</sequence>
<keyword evidence="2" id="KW-1185">Reference proteome</keyword>
<evidence type="ECO:0008006" key="3">
    <source>
        <dbReference type="Google" id="ProtNLM"/>
    </source>
</evidence>
<dbReference type="EMBL" id="BAAASZ010000042">
    <property type="protein sequence ID" value="GAA2463117.1"/>
    <property type="molecule type" value="Genomic_DNA"/>
</dbReference>
<dbReference type="NCBIfam" id="TIGR04363">
    <property type="entry name" value="LD_lanti_pre"/>
    <property type="match status" value="1"/>
</dbReference>
<accession>A0ABP5XSP2</accession>
<proteinExistence type="predicted"/>
<organism evidence="1 2">
    <name type="scientific">Streptomyces macrosporus</name>
    <dbReference type="NCBI Taxonomy" id="44032"/>
    <lineage>
        <taxon>Bacteria</taxon>
        <taxon>Bacillati</taxon>
        <taxon>Actinomycetota</taxon>
        <taxon>Actinomycetes</taxon>
        <taxon>Kitasatosporales</taxon>
        <taxon>Streptomycetaceae</taxon>
        <taxon>Streptomyces</taxon>
    </lineage>
</organism>
<evidence type="ECO:0000313" key="2">
    <source>
        <dbReference type="Proteomes" id="UP001501638"/>
    </source>
</evidence>
<gene>
    <name evidence="1" type="ORF">GCM10010405_54400</name>
</gene>
<name>A0ABP5XSP2_9ACTN</name>
<evidence type="ECO:0000313" key="1">
    <source>
        <dbReference type="EMBL" id="GAA2463117.1"/>
    </source>
</evidence>